<dbReference type="AlphaFoldDB" id="A0A511MKD3"/>
<gene>
    <name evidence="1" type="ORF">NN4_56130</name>
</gene>
<sequence length="76" mass="8680">MPVQRVRLVLGEHAQSQKTRVDQVAEDEIDQSIGAAERHRWFGTVRREWKESLALATGEHDPEYVRLAPHTCQTTG</sequence>
<evidence type="ECO:0000313" key="1">
    <source>
        <dbReference type="EMBL" id="GEM41094.1"/>
    </source>
</evidence>
<evidence type="ECO:0000313" key="2">
    <source>
        <dbReference type="Proteomes" id="UP000321424"/>
    </source>
</evidence>
<organism evidence="1 2">
    <name type="scientific">Nocardia ninae NBRC 108245</name>
    <dbReference type="NCBI Taxonomy" id="1210091"/>
    <lineage>
        <taxon>Bacteria</taxon>
        <taxon>Bacillati</taxon>
        <taxon>Actinomycetota</taxon>
        <taxon>Actinomycetes</taxon>
        <taxon>Mycobacteriales</taxon>
        <taxon>Nocardiaceae</taxon>
        <taxon>Nocardia</taxon>
    </lineage>
</organism>
<keyword evidence="2" id="KW-1185">Reference proteome</keyword>
<accession>A0A511MKD3</accession>
<protein>
    <submittedName>
        <fullName evidence="1">Uncharacterized protein</fullName>
    </submittedName>
</protein>
<name>A0A511MKD3_9NOCA</name>
<dbReference type="Proteomes" id="UP000321424">
    <property type="component" value="Unassembled WGS sequence"/>
</dbReference>
<comment type="caution">
    <text evidence="1">The sequence shown here is derived from an EMBL/GenBank/DDBJ whole genome shotgun (WGS) entry which is preliminary data.</text>
</comment>
<dbReference type="EMBL" id="BJXA01000045">
    <property type="protein sequence ID" value="GEM41094.1"/>
    <property type="molecule type" value="Genomic_DNA"/>
</dbReference>
<reference evidence="1 2" key="1">
    <citation type="submission" date="2019-07" db="EMBL/GenBank/DDBJ databases">
        <title>Whole genome shotgun sequence of Nocardia ninae NBRC 108245.</title>
        <authorList>
            <person name="Hosoyama A."/>
            <person name="Uohara A."/>
            <person name="Ohji S."/>
            <person name="Ichikawa N."/>
        </authorList>
    </citation>
    <scope>NUCLEOTIDE SEQUENCE [LARGE SCALE GENOMIC DNA]</scope>
    <source>
        <strain evidence="1 2">NBRC 108245</strain>
    </source>
</reference>
<proteinExistence type="predicted"/>